<keyword evidence="4 11" id="KW-0328">Glycosyltransferase</keyword>
<dbReference type="Pfam" id="PF13733">
    <property type="entry name" value="Glyco_transf_7N"/>
    <property type="match status" value="1"/>
</dbReference>
<keyword evidence="11" id="KW-0464">Manganese</keyword>
<comment type="cofactor">
    <cofactor evidence="11">
        <name>Mn(2+)</name>
        <dbReference type="ChEBI" id="CHEBI:29035"/>
    </cofactor>
</comment>
<dbReference type="InterPro" id="IPR003859">
    <property type="entry name" value="Galactosyl_T"/>
</dbReference>
<evidence type="ECO:0000259" key="12">
    <source>
        <dbReference type="Pfam" id="PF02709"/>
    </source>
</evidence>
<keyword evidence="9" id="KW-0472">Membrane</keyword>
<keyword evidence="5 11" id="KW-0808">Transferase</keyword>
<evidence type="ECO:0000256" key="5">
    <source>
        <dbReference type="ARBA" id="ARBA00022679"/>
    </source>
</evidence>
<dbReference type="EC" id="2.4.1.-" evidence="11"/>
<dbReference type="OrthoDB" id="3214149at2759"/>
<dbReference type="InterPro" id="IPR027791">
    <property type="entry name" value="Galactosyl_T_C"/>
</dbReference>
<comment type="function">
    <text evidence="11">Catalyzes the transfer of galactose onto proteins or lipids.</text>
</comment>
<dbReference type="GO" id="GO:0005794">
    <property type="term" value="C:Golgi apparatus"/>
    <property type="evidence" value="ECO:0007669"/>
    <property type="project" value="TreeGrafter"/>
</dbReference>
<dbReference type="InterPro" id="IPR027995">
    <property type="entry name" value="Galactosyl_T_N"/>
</dbReference>
<dbReference type="SUPFAM" id="SSF53448">
    <property type="entry name" value="Nucleotide-diphospho-sugar transferases"/>
    <property type="match status" value="1"/>
</dbReference>
<comment type="pathway">
    <text evidence="2 11">Protein modification; protein glycosylation.</text>
</comment>
<sequence length="370" mass="43559">MYIKSKYPNDSLNTTCNVNKYSYVLINGTEVTIEYSSYTWFESMKHLFKNLGEKEAPMYPWNTPRCKLNMSSFGPITIKKTTLKIEWVEKKHSHVKLGGFYAPAKCRSPYRIAIFVPYRNLKENLSIFLYYIHRLMKIHMLEYRIFIVEQFGTEKFNRGILFNIAYLESQRFGTWDCLIFHDVDAIPEDDRILYTCSRSPFHFSSAVEQFGYNLRYEEQFGCVTALTPAQFQAVNGYSNFYWSWGGEDDDMSARLKFSNLKISRYNITIGRFATLPHKTSESGRVNTLFLLLCRQRFQIEGLKTTHYKLIALDERKLFTHILVDVNPHKLKLDDKYLLRQLLNVSGRNNLMGYRYTFLMHKATKPTLKSS</sequence>
<evidence type="ECO:0000256" key="9">
    <source>
        <dbReference type="ARBA" id="ARBA00023136"/>
    </source>
</evidence>
<evidence type="ECO:0000256" key="8">
    <source>
        <dbReference type="ARBA" id="ARBA00022989"/>
    </source>
</evidence>
<protein>
    <recommendedName>
        <fullName evidence="11">Beta-1,4-N-acetylgalactosaminyltransferase</fullName>
        <ecNumber evidence="11">2.4.1.-</ecNumber>
    </recommendedName>
    <alternativeName>
        <fullName evidence="11">Beta-4-GalNAcT</fullName>
    </alternativeName>
</protein>
<keyword evidence="11" id="KW-0479">Metal-binding</keyword>
<dbReference type="AlphaFoldDB" id="A0A8S1AGU3"/>
<dbReference type="PANTHER" id="PTHR19300">
    <property type="entry name" value="BETA-1,4-GALACTOSYLTRANSFERASE"/>
    <property type="match status" value="1"/>
</dbReference>
<dbReference type="Gene3D" id="3.90.550.10">
    <property type="entry name" value="Spore Coat Polysaccharide Biosynthesis Protein SpsA, Chain A"/>
    <property type="match status" value="1"/>
</dbReference>
<evidence type="ECO:0000313" key="15">
    <source>
        <dbReference type="Proteomes" id="UP000494256"/>
    </source>
</evidence>
<evidence type="ECO:0000256" key="11">
    <source>
        <dbReference type="RuleBase" id="RU368121"/>
    </source>
</evidence>
<dbReference type="PRINTS" id="PR02050">
    <property type="entry name" value="B14GALTRFASE"/>
</dbReference>
<dbReference type="GO" id="GO:0033842">
    <property type="term" value="F:N-acetyl-beta-glucosaminyl-derivative 4-beta-N-acetylgalactosaminyltransferase activity"/>
    <property type="evidence" value="ECO:0007669"/>
    <property type="project" value="TreeGrafter"/>
</dbReference>
<keyword evidence="8" id="KW-1133">Transmembrane helix</keyword>
<organism evidence="14 15">
    <name type="scientific">Arctia plantaginis</name>
    <name type="common">Wood tiger moth</name>
    <name type="synonym">Phalaena plantaginis</name>
    <dbReference type="NCBI Taxonomy" id="874455"/>
    <lineage>
        <taxon>Eukaryota</taxon>
        <taxon>Metazoa</taxon>
        <taxon>Ecdysozoa</taxon>
        <taxon>Arthropoda</taxon>
        <taxon>Hexapoda</taxon>
        <taxon>Insecta</taxon>
        <taxon>Pterygota</taxon>
        <taxon>Neoptera</taxon>
        <taxon>Endopterygota</taxon>
        <taxon>Lepidoptera</taxon>
        <taxon>Glossata</taxon>
        <taxon>Ditrysia</taxon>
        <taxon>Noctuoidea</taxon>
        <taxon>Erebidae</taxon>
        <taxon>Arctiinae</taxon>
        <taxon>Arctia</taxon>
    </lineage>
</organism>
<dbReference type="InterPro" id="IPR029044">
    <property type="entry name" value="Nucleotide-diphossugar_trans"/>
</dbReference>
<evidence type="ECO:0000256" key="10">
    <source>
        <dbReference type="ARBA" id="ARBA00023180"/>
    </source>
</evidence>
<evidence type="ECO:0000256" key="3">
    <source>
        <dbReference type="ARBA" id="ARBA00005735"/>
    </source>
</evidence>
<evidence type="ECO:0000313" key="14">
    <source>
        <dbReference type="EMBL" id="CAB3246909.1"/>
    </source>
</evidence>
<name>A0A8S1AGU3_ARCPL</name>
<evidence type="ECO:0000256" key="7">
    <source>
        <dbReference type="ARBA" id="ARBA00022968"/>
    </source>
</evidence>
<reference evidence="14 15" key="1">
    <citation type="submission" date="2020-04" db="EMBL/GenBank/DDBJ databases">
        <authorList>
            <person name="Wallbank WR R."/>
            <person name="Pardo Diaz C."/>
            <person name="Kozak K."/>
            <person name="Martin S."/>
            <person name="Jiggins C."/>
            <person name="Moest M."/>
            <person name="Warren A I."/>
            <person name="Byers J.R.P. K."/>
            <person name="Montejo-Kovacevich G."/>
            <person name="Yen C E."/>
        </authorList>
    </citation>
    <scope>NUCLEOTIDE SEQUENCE [LARGE SCALE GENOMIC DNA]</scope>
</reference>
<keyword evidence="7 11" id="KW-0735">Signal-anchor</keyword>
<proteinExistence type="inferred from homology"/>
<dbReference type="EMBL" id="CADEBD010000334">
    <property type="protein sequence ID" value="CAB3246909.1"/>
    <property type="molecule type" value="Genomic_DNA"/>
</dbReference>
<dbReference type="Proteomes" id="UP000494256">
    <property type="component" value="Unassembled WGS sequence"/>
</dbReference>
<comment type="subcellular location">
    <subcellularLocation>
        <location evidence="1 11">Membrane</location>
        <topology evidence="1 11">Single-pass type II membrane protein</topology>
    </subcellularLocation>
</comment>
<dbReference type="PANTHER" id="PTHR19300:SF57">
    <property type="entry name" value="BETA-1,4-N-ACETYLGALACTOSAMINYLTRANSFERASE"/>
    <property type="match status" value="1"/>
</dbReference>
<comment type="similarity">
    <text evidence="3 11">Belongs to the glycosyltransferase 7 family.</text>
</comment>
<evidence type="ECO:0000256" key="4">
    <source>
        <dbReference type="ARBA" id="ARBA00022676"/>
    </source>
</evidence>
<evidence type="ECO:0000256" key="1">
    <source>
        <dbReference type="ARBA" id="ARBA00004606"/>
    </source>
</evidence>
<feature type="domain" description="Galactosyltransferase C-terminal" evidence="12">
    <location>
        <begin position="202"/>
        <end position="278"/>
    </location>
</feature>
<feature type="domain" description="Galactosyltransferase N-terminal" evidence="13">
    <location>
        <begin position="72"/>
        <end position="197"/>
    </location>
</feature>
<dbReference type="GO" id="GO:0006688">
    <property type="term" value="P:glycosphingolipid biosynthetic process"/>
    <property type="evidence" value="ECO:0007669"/>
    <property type="project" value="TreeGrafter"/>
</dbReference>
<dbReference type="GO" id="GO:0016020">
    <property type="term" value="C:membrane"/>
    <property type="evidence" value="ECO:0007669"/>
    <property type="project" value="UniProtKB-SubCell"/>
</dbReference>
<dbReference type="Pfam" id="PF02709">
    <property type="entry name" value="Glyco_transf_7C"/>
    <property type="match status" value="1"/>
</dbReference>
<dbReference type="GO" id="GO:0008378">
    <property type="term" value="F:galactosyltransferase activity"/>
    <property type="evidence" value="ECO:0007669"/>
    <property type="project" value="TreeGrafter"/>
</dbReference>
<dbReference type="GO" id="GO:0046872">
    <property type="term" value="F:metal ion binding"/>
    <property type="evidence" value="ECO:0007669"/>
    <property type="project" value="UniProtKB-UniRule"/>
</dbReference>
<evidence type="ECO:0000256" key="6">
    <source>
        <dbReference type="ARBA" id="ARBA00022692"/>
    </source>
</evidence>
<comment type="caution">
    <text evidence="14">The sequence shown here is derived from an EMBL/GenBank/DDBJ whole genome shotgun (WGS) entry which is preliminary data.</text>
</comment>
<dbReference type="GO" id="GO:0005975">
    <property type="term" value="P:carbohydrate metabolic process"/>
    <property type="evidence" value="ECO:0007669"/>
    <property type="project" value="InterPro"/>
</dbReference>
<evidence type="ECO:0000256" key="2">
    <source>
        <dbReference type="ARBA" id="ARBA00004922"/>
    </source>
</evidence>
<gene>
    <name evidence="14" type="ORF">APLA_LOCUS11694</name>
</gene>
<accession>A0A8S1AGU3</accession>
<keyword evidence="6" id="KW-0812">Transmembrane</keyword>
<keyword evidence="10 11" id="KW-0325">Glycoprotein</keyword>
<evidence type="ECO:0000259" key="13">
    <source>
        <dbReference type="Pfam" id="PF13733"/>
    </source>
</evidence>